<dbReference type="InterPro" id="IPR034012">
    <property type="entry name" value="Zn_ribbon_RPB9_C"/>
</dbReference>
<keyword evidence="8 15" id="KW-0863">Zinc-finger</keyword>
<evidence type="ECO:0000256" key="14">
    <source>
        <dbReference type="ARBA" id="ARBA00023242"/>
    </source>
</evidence>
<dbReference type="Pfam" id="PF07156">
    <property type="entry name" value="Prenylcys_lyase"/>
    <property type="match status" value="1"/>
</dbReference>
<dbReference type="FunFam" id="2.20.25.10:FF:000009">
    <property type="entry name" value="DNA-directed RNA polymerase subunit"/>
    <property type="match status" value="1"/>
</dbReference>
<dbReference type="GO" id="GO:0001735">
    <property type="term" value="F:prenylcysteine oxidase activity"/>
    <property type="evidence" value="ECO:0007669"/>
    <property type="project" value="InterPro"/>
</dbReference>
<dbReference type="SUPFAM" id="SSF103481">
    <property type="entry name" value="Multidrug resistance efflux transporter EmrE"/>
    <property type="match status" value="1"/>
</dbReference>
<name>A0A4S2KEA4_9HYME</name>
<dbReference type="GO" id="GO:0030327">
    <property type="term" value="P:prenylated protein catabolic process"/>
    <property type="evidence" value="ECO:0007669"/>
    <property type="project" value="TreeGrafter"/>
</dbReference>
<dbReference type="Pfam" id="PF02150">
    <property type="entry name" value="Zn_ribbon_RPB9"/>
    <property type="match status" value="1"/>
</dbReference>
<comment type="similarity">
    <text evidence="3">Belongs to the prenylcysteine oxidase family.</text>
</comment>
<dbReference type="GO" id="GO:0005730">
    <property type="term" value="C:nucleolus"/>
    <property type="evidence" value="ECO:0007669"/>
    <property type="project" value="UniProtKB-SubCell"/>
</dbReference>
<evidence type="ECO:0000256" key="10">
    <source>
        <dbReference type="ARBA" id="ARBA00022833"/>
    </source>
</evidence>
<keyword evidence="4 16" id="KW-0240">DNA-directed RNA polymerase</keyword>
<dbReference type="GO" id="GO:0030328">
    <property type="term" value="P:prenylcysteine catabolic process"/>
    <property type="evidence" value="ECO:0007669"/>
    <property type="project" value="InterPro"/>
</dbReference>
<keyword evidence="6 16" id="KW-0479">Metal-binding</keyword>
<dbReference type="PROSITE" id="PS51133">
    <property type="entry name" value="ZF_TFIIS_2"/>
    <property type="match status" value="1"/>
</dbReference>
<evidence type="ECO:0000256" key="6">
    <source>
        <dbReference type="ARBA" id="ARBA00022723"/>
    </source>
</evidence>
<dbReference type="SMART" id="SM00440">
    <property type="entry name" value="ZnF_C2C2"/>
    <property type="match status" value="1"/>
</dbReference>
<dbReference type="Pfam" id="PF01096">
    <property type="entry name" value="Zn_ribbon_TFIIS"/>
    <property type="match status" value="1"/>
</dbReference>
<evidence type="ECO:0000256" key="7">
    <source>
        <dbReference type="ARBA" id="ARBA00022729"/>
    </source>
</evidence>
<keyword evidence="18" id="KW-0472">Membrane</keyword>
<dbReference type="PANTHER" id="PTHR15944:SF0">
    <property type="entry name" value="PRENYLCYSTEINE LYASE DOMAIN-CONTAINING PROTEIN"/>
    <property type="match status" value="1"/>
</dbReference>
<evidence type="ECO:0000256" key="5">
    <source>
        <dbReference type="ARBA" id="ARBA00022630"/>
    </source>
</evidence>
<feature type="transmembrane region" description="Helical" evidence="18">
    <location>
        <begin position="808"/>
        <end position="829"/>
    </location>
</feature>
<dbReference type="InterPro" id="IPR001529">
    <property type="entry name" value="Zn_ribbon_RPB9"/>
</dbReference>
<dbReference type="GO" id="GO:0006351">
    <property type="term" value="P:DNA-templated transcription"/>
    <property type="evidence" value="ECO:0007669"/>
    <property type="project" value="InterPro"/>
</dbReference>
<evidence type="ECO:0000256" key="17">
    <source>
        <dbReference type="SAM" id="MobiDB-lite"/>
    </source>
</evidence>
<dbReference type="Pfam" id="PF13450">
    <property type="entry name" value="NAD_binding_8"/>
    <property type="match status" value="1"/>
</dbReference>
<feature type="transmembrane region" description="Helical" evidence="18">
    <location>
        <begin position="661"/>
        <end position="683"/>
    </location>
</feature>
<dbReference type="FunFam" id="2.20.25.10:FF:000004">
    <property type="entry name" value="DNA-directed RNA polymerase subunit"/>
    <property type="match status" value="1"/>
</dbReference>
<accession>A0A4S2KEA4</accession>
<evidence type="ECO:0000256" key="9">
    <source>
        <dbReference type="ARBA" id="ARBA00022827"/>
    </source>
</evidence>
<feature type="domain" description="TFIIS-type" evidence="19">
    <location>
        <begin position="86"/>
        <end position="120"/>
    </location>
</feature>
<keyword evidence="13" id="KW-0325">Glycoprotein</keyword>
<dbReference type="InterPro" id="IPR037185">
    <property type="entry name" value="EmrE-like"/>
</dbReference>
<dbReference type="GO" id="GO:0005654">
    <property type="term" value="C:nucleoplasm"/>
    <property type="evidence" value="ECO:0007669"/>
    <property type="project" value="UniProtKB-ARBA"/>
</dbReference>
<evidence type="ECO:0000256" key="15">
    <source>
        <dbReference type="PROSITE-ProRule" id="PRU00472"/>
    </source>
</evidence>
<feature type="transmembrane region" description="Helical" evidence="18">
    <location>
        <begin position="591"/>
        <end position="609"/>
    </location>
</feature>
<reference evidence="20 21" key="1">
    <citation type="journal article" date="2019" name="Philos. Trans. R. Soc. Lond., B, Biol. Sci.">
        <title>Ant behaviour and brain gene expression of defending hosts depend on the ecological success of the intruding social parasite.</title>
        <authorList>
            <person name="Kaur R."/>
            <person name="Stoldt M."/>
            <person name="Jongepier E."/>
            <person name="Feldmeyer B."/>
            <person name="Menzel F."/>
            <person name="Bornberg-Bauer E."/>
            <person name="Foitzik S."/>
        </authorList>
    </citation>
    <scope>NUCLEOTIDE SEQUENCE [LARGE SCALE GENOMIC DNA]</scope>
    <source>
        <tissue evidence="20">Whole body</tissue>
    </source>
</reference>
<comment type="subcellular location">
    <subcellularLocation>
        <location evidence="2">Nucleus</location>
        <location evidence="2">Nucleolus</location>
    </subcellularLocation>
</comment>
<evidence type="ECO:0000256" key="3">
    <source>
        <dbReference type="ARBA" id="ARBA00009967"/>
    </source>
</evidence>
<dbReference type="InterPro" id="IPR019761">
    <property type="entry name" value="DNA-dir_RNA_pol-M_15_CS"/>
</dbReference>
<gene>
    <name evidence="20" type="ORF">DBV15_06401</name>
</gene>
<feature type="region of interest" description="Disordered" evidence="17">
    <location>
        <begin position="511"/>
        <end position="570"/>
    </location>
</feature>
<dbReference type="InterPro" id="IPR017046">
    <property type="entry name" value="Prenylcysteine_Oxase1"/>
</dbReference>
<keyword evidence="21" id="KW-1185">Reference proteome</keyword>
<dbReference type="InterPro" id="IPR036188">
    <property type="entry name" value="FAD/NAD-bd_sf"/>
</dbReference>
<dbReference type="SUPFAM" id="SSF51905">
    <property type="entry name" value="FAD/NAD(P)-binding domain"/>
    <property type="match status" value="1"/>
</dbReference>
<dbReference type="Proteomes" id="UP000310200">
    <property type="component" value="Unassembled WGS sequence"/>
</dbReference>
<dbReference type="Pfam" id="PF03151">
    <property type="entry name" value="TPT"/>
    <property type="match status" value="1"/>
</dbReference>
<keyword evidence="7" id="KW-0732">Signal</keyword>
<evidence type="ECO:0000259" key="19">
    <source>
        <dbReference type="PROSITE" id="PS51133"/>
    </source>
</evidence>
<feature type="transmembrane region" description="Helical" evidence="18">
    <location>
        <begin position="621"/>
        <end position="641"/>
    </location>
</feature>
<keyword evidence="14" id="KW-0539">Nucleus</keyword>
<comment type="cofactor">
    <cofactor evidence="1">
        <name>FAD</name>
        <dbReference type="ChEBI" id="CHEBI:57692"/>
    </cofactor>
</comment>
<dbReference type="CDD" id="cd10508">
    <property type="entry name" value="Zn-ribbon_RPB9"/>
    <property type="match status" value="1"/>
</dbReference>
<dbReference type="InterPro" id="IPR001222">
    <property type="entry name" value="Znf_TFIIS"/>
</dbReference>
<evidence type="ECO:0000256" key="16">
    <source>
        <dbReference type="RuleBase" id="RU003474"/>
    </source>
</evidence>
<evidence type="ECO:0000313" key="21">
    <source>
        <dbReference type="Proteomes" id="UP000310200"/>
    </source>
</evidence>
<dbReference type="GO" id="GO:0000428">
    <property type="term" value="C:DNA-directed RNA polymerase complex"/>
    <property type="evidence" value="ECO:0007669"/>
    <property type="project" value="UniProtKB-KW"/>
</dbReference>
<feature type="transmembrane region" description="Helical" evidence="18">
    <location>
        <begin position="777"/>
        <end position="796"/>
    </location>
</feature>
<dbReference type="PANTHER" id="PTHR15944">
    <property type="entry name" value="FARNESYLCYSTEINE LYASE"/>
    <property type="match status" value="1"/>
</dbReference>
<dbReference type="SUPFAM" id="SSF57783">
    <property type="entry name" value="Zinc beta-ribbon"/>
    <property type="match status" value="2"/>
</dbReference>
<dbReference type="Gene3D" id="2.20.25.10">
    <property type="match status" value="2"/>
</dbReference>
<evidence type="ECO:0000256" key="13">
    <source>
        <dbReference type="ARBA" id="ARBA00023180"/>
    </source>
</evidence>
<dbReference type="STRING" id="300112.A0A4S2KEA4"/>
<comment type="caution">
    <text evidence="20">The sequence shown here is derived from an EMBL/GenBank/DDBJ whole genome shotgun (WGS) entry which is preliminary data.</text>
</comment>
<proteinExistence type="inferred from homology"/>
<evidence type="ECO:0000313" key="20">
    <source>
        <dbReference type="EMBL" id="TGZ47196.1"/>
    </source>
</evidence>
<keyword evidence="11" id="KW-0560">Oxidoreductase</keyword>
<evidence type="ECO:0000256" key="2">
    <source>
        <dbReference type="ARBA" id="ARBA00004604"/>
    </source>
</evidence>
<dbReference type="InterPro" id="IPR010795">
    <property type="entry name" value="Prenylcys_lyase"/>
</dbReference>
<keyword evidence="18" id="KW-0812">Transmembrane</keyword>
<dbReference type="AlphaFoldDB" id="A0A4S2KEA4"/>
<dbReference type="GO" id="GO:0008270">
    <property type="term" value="F:zinc ion binding"/>
    <property type="evidence" value="ECO:0007669"/>
    <property type="project" value="UniProtKB-KW"/>
</dbReference>
<evidence type="ECO:0000256" key="4">
    <source>
        <dbReference type="ARBA" id="ARBA00022478"/>
    </source>
</evidence>
<keyword evidence="18" id="KW-1133">Transmembrane helix</keyword>
<organism evidence="20 21">
    <name type="scientific">Temnothorax longispinosus</name>
    <dbReference type="NCBI Taxonomy" id="300112"/>
    <lineage>
        <taxon>Eukaryota</taxon>
        <taxon>Metazoa</taxon>
        <taxon>Ecdysozoa</taxon>
        <taxon>Arthropoda</taxon>
        <taxon>Hexapoda</taxon>
        <taxon>Insecta</taxon>
        <taxon>Pterygota</taxon>
        <taxon>Neoptera</taxon>
        <taxon>Endopterygota</taxon>
        <taxon>Hymenoptera</taxon>
        <taxon>Apocrita</taxon>
        <taxon>Aculeata</taxon>
        <taxon>Formicoidea</taxon>
        <taxon>Formicidae</taxon>
        <taxon>Myrmicinae</taxon>
        <taxon>Temnothorax</taxon>
    </lineage>
</organism>
<evidence type="ECO:0000256" key="18">
    <source>
        <dbReference type="SAM" id="Phobius"/>
    </source>
</evidence>
<evidence type="ECO:0000256" key="12">
    <source>
        <dbReference type="ARBA" id="ARBA00023163"/>
    </source>
</evidence>
<feature type="transmembrane region" description="Helical" evidence="18">
    <location>
        <begin position="849"/>
        <end position="878"/>
    </location>
</feature>
<dbReference type="Gene3D" id="3.50.50.60">
    <property type="entry name" value="FAD/NAD(P)-binding domain"/>
    <property type="match status" value="1"/>
</dbReference>
<keyword evidence="12 16" id="KW-0804">Transcription</keyword>
<feature type="transmembrane region" description="Helical" evidence="18">
    <location>
        <begin position="713"/>
        <end position="731"/>
    </location>
</feature>
<dbReference type="EMBL" id="QBLH01002747">
    <property type="protein sequence ID" value="TGZ47196.1"/>
    <property type="molecule type" value="Genomic_DNA"/>
</dbReference>
<keyword evidence="10" id="KW-0862">Zinc</keyword>
<dbReference type="SMART" id="SM00661">
    <property type="entry name" value="RPOL9"/>
    <property type="match status" value="1"/>
</dbReference>
<protein>
    <recommendedName>
        <fullName evidence="19">TFIIS-type domain-containing protein</fullName>
    </recommendedName>
</protein>
<evidence type="ECO:0000256" key="1">
    <source>
        <dbReference type="ARBA" id="ARBA00001974"/>
    </source>
</evidence>
<dbReference type="PROSITE" id="PS01030">
    <property type="entry name" value="RNA_POL_M_15KD"/>
    <property type="match status" value="1"/>
</dbReference>
<keyword evidence="9" id="KW-0274">FAD</keyword>
<feature type="transmembrane region" description="Helical" evidence="18">
    <location>
        <begin position="122"/>
        <end position="140"/>
    </location>
</feature>
<dbReference type="InterPro" id="IPR004853">
    <property type="entry name" value="Sugar_P_trans_dom"/>
</dbReference>
<evidence type="ECO:0000256" key="11">
    <source>
        <dbReference type="ARBA" id="ARBA00023002"/>
    </source>
</evidence>
<evidence type="ECO:0000256" key="8">
    <source>
        <dbReference type="ARBA" id="ARBA00022771"/>
    </source>
</evidence>
<keyword evidence="5" id="KW-0285">Flavoprotein</keyword>
<comment type="similarity">
    <text evidence="16">Belongs to the archaeal rpoM/eukaryotic RPA12/RPB9/RPC11 RNA polymerase family.</text>
</comment>
<sequence length="901" mass="101809">MYIAAYDTHDDGPGFVGIRFCQECNNMLYPKEDKENKVLMYACRNCDFKQLADSNCIYVNKIMHEIDELTHIVADVISDPTLPRTEEHPCPKCNHREAVFFQAQTRRAEEEMRLYYHRVQTMRQYTVALLVLGVLILQGFSLEPSEPRIGGGIGGASASHFLTELLSGALDVDLYEARTIGGRLATVEIDGDEVEAGGTIIHPKNMYMQKFVELLGLEKKLPSKEKMGIWNGDEFVFIESDWSVISLWKLFYRYGYQPYTLQRHINSMIEDFLKIYDLQDAGQSFANVPEQLIHRNEKVKVIPNRVTKIRNLLNHDDSHRYEVTYVNTDNATMASTYDIVIIAAPLTRDQEFQIEFVDLPDLVFPGKYQTTYATFVRGDLIPKYFDLQEAVDSILCCNPNKTKISSIGKVDSVDGLIKKNSSVWKIFSRTPVETRLLDVMFSHVTENKQIGWKAYPHYSTNMKLGNFKLHDALYHVNAIEWAASAMEMSAIAGRNVAILANKDFLQKSSSKMSNEEVLKSSPKKRSGREMENYSVRINYPQTARGDAEESPVPQGPQDAQPKQQHADHVRKREDVIVLTSDTKGGLFNPRALLFLTLWYVFSGCTLFLNKYILSYMEGDPTILGACQMLMTAICGLIQMYFPCGMYKASSRLMRPPGFYKHMTLVGCTRFATVVLGLVSLNYVAVSFTETIKSSAPLFTVLISRYLLGEHTGLYVNLSLIPVMGGLALCSINEISFDLRGFIAAMATNVTECLQNVYSKMLISGDNFKYTPAELQFYTSLASIVVQIPVSILLVDLPTLEHSMSFKLFAAFLLNGVFFHFQSITAYVLMDYISPVTHSVANTAKRAFLIWLSVLLFNNPVTGLSALGTSSVIVGVLLYNRAQEYDRINRTKLRYSSKINLQ</sequence>
<dbReference type="GO" id="GO:0003676">
    <property type="term" value="F:nucleic acid binding"/>
    <property type="evidence" value="ECO:0007669"/>
    <property type="project" value="InterPro"/>
</dbReference>